<comment type="caution">
    <text evidence="1">The sequence shown here is derived from an EMBL/GenBank/DDBJ whole genome shotgun (WGS) entry which is preliminary data.</text>
</comment>
<reference evidence="1" key="1">
    <citation type="submission" date="2022-04" db="EMBL/GenBank/DDBJ databases">
        <title>Jade perch genome.</title>
        <authorList>
            <person name="Chao B."/>
        </authorList>
    </citation>
    <scope>NUCLEOTIDE SEQUENCE</scope>
    <source>
        <strain evidence="1">CB-2022</strain>
    </source>
</reference>
<keyword evidence="2" id="KW-1185">Reference proteome</keyword>
<evidence type="ECO:0000313" key="1">
    <source>
        <dbReference type="EMBL" id="KAI3359532.1"/>
    </source>
</evidence>
<feature type="non-terminal residue" evidence="1">
    <location>
        <position position="1"/>
    </location>
</feature>
<protein>
    <submittedName>
        <fullName evidence="1">Uncharacterized protein</fullName>
    </submittedName>
</protein>
<organism evidence="1 2">
    <name type="scientific">Scortum barcoo</name>
    <name type="common">barcoo grunter</name>
    <dbReference type="NCBI Taxonomy" id="214431"/>
    <lineage>
        <taxon>Eukaryota</taxon>
        <taxon>Metazoa</taxon>
        <taxon>Chordata</taxon>
        <taxon>Craniata</taxon>
        <taxon>Vertebrata</taxon>
        <taxon>Euteleostomi</taxon>
        <taxon>Actinopterygii</taxon>
        <taxon>Neopterygii</taxon>
        <taxon>Teleostei</taxon>
        <taxon>Neoteleostei</taxon>
        <taxon>Acanthomorphata</taxon>
        <taxon>Eupercaria</taxon>
        <taxon>Centrarchiformes</taxon>
        <taxon>Terapontoidei</taxon>
        <taxon>Terapontidae</taxon>
        <taxon>Scortum</taxon>
    </lineage>
</organism>
<dbReference type="EMBL" id="CM041547">
    <property type="protein sequence ID" value="KAI3359532.1"/>
    <property type="molecule type" value="Genomic_DNA"/>
</dbReference>
<name>A0ACB8VUX8_9TELE</name>
<accession>A0ACB8VUX8</accession>
<proteinExistence type="predicted"/>
<evidence type="ECO:0000313" key="2">
    <source>
        <dbReference type="Proteomes" id="UP000831701"/>
    </source>
</evidence>
<sequence>CLSGNDGVATGATLPVAMTMPMPFSPLSSDEEQQRMLGNNRHLYPGAEDEEEEEEEEEEEMEEDERDEDQEEEENGELEGEEEDEEEEMVEEVRRGGLSRGGRGEGHRQSGKLAGRPAGDRQIRPGNPGHTTNPYSSNPGPTHQQPANHIQQQQQRRLKERSSSSVPSEDAHIAMMVFRIGIPDIKQTKCLRFNPDATVWKAKQQVLCSLTESLRDVLNYGLFQPATDGHDAKFLEEERLLREYPQSFEKGVPYLEFRYKTRVYKQTNLDEKQLAKLHTKASLKKFMDYIQTSAVDKMVKFIDKGLDPNFQDSDTGETPLSLAVQCEPGGGEAIRVLVEGGAHIDFRAKDGLTSIHKAVRGHRHTALLVLLSLGASPDYKDRRGLTPLYHTVLTGGDTSCCETLLYHRAKLGIRDENGWDETHQACQNGNSQHLEHLLFYGADSSSQNASGNTALHICALYNKESCARILLYRGANKDTKNNSGQTPFQVAVMSGHFELGEIIKNHRDTDVVPFVESPKYAPQRRESARTLTIPHPHPFLRANSDSSMNLPDWMAVPNAPGTNIVSVQGYKHTGTLRSSSSPRGARTRSPSRGRIGDKEDRSRQSRRGLKPPAPPPASLPPRPAPASTATQTAGQRRRLYSAVPGRVFVATRAHSAQGEREISFNKGDRVKVLSVGEGGYWEGTVRGRTGWFPSDCVEEVMLRSQDNRSESRGERAKRLFRHYTVGSYDSFDAPSMKGLGELGPLPFPSSISLSSSSSSPPPPPPSPLSRLALAAVSLEDEKEKEQEKEEEEREGRKWRWGHAARRMSPSPSPSLLPGRRSALDYIIKEKTVLLQKKDSEGFGFVLRGAKAQTPIEEFTPTPAFPALQYLESVDEGGVAWRAGLRMGDFLIEVNGQNVVKVGHRQVVNMIRQGGNSLMVKVVMVTRNPDMEEGSRRRKQSKRLSTPAIALRSKSMTSELEEMGKKLAWTNFWGRFHTVTSSTPTTGNPTQKKSVAIHPLLPLGKKNQLTGLILTFFSEFESSQVTEKKRTVYQMALNKLDEILAAAQQTISTNEAPGTRGQGPKRDRGRSFYGNEPNFGDQSGMGMMSSGLGLGYDRGQYTSGHAPQHGMLRQKSIGVPEEEKQFLHPPAMKFARSLSVPGPDDIPPPPTTAPPDPPFSSAPPLGWRTKTSQQPSVSVSQSTSTSAHYQPYSQSVHFTHGGRERAGGPSTGTSGGVVDHTTPYAHAAAHTAQSRTASRKVAYTGEPVGAGMGAGGGAKAAGLRRGYSTAVPPSSIATVMPQQQQTTQSQPQRADRSTAGAGAGGPKGGARRGKGPLVKQSKVEDLRVGQGTLGSKGSVEKSSIPIPTIIVKAPSTSSSGRSSQGSSVEADTPASGETDEAKTPHGPPPSTPAPQPPAPPSIPAPPPPSLPSIRAQENLDFTSQFGAAIVGAARRDRERFHEARRKSASLFMSAEEDVSLGGVTDGIGGVTRTQVSQQQLSTQAESSSTRLRPSKSIDEGMFSGDTFIHHTRSMPPAFGLPEYSSAALDYQPKSVPTDLYTAAGRQPAPSTTTFIHPLTGKALDPTSPLGLALAARERALRDDSRLRRGTEHHFTRQMSSVVFSSSAATSQPVSSTTQSSSSSYLVTSSSLAATTPTVGRPPSPRILRGVGSVWSEEGGGEREREGGGAREGLRVRFSEDKTVHTHHYQSQPYQPTYKERERERSRERERELSRERERDKEREGYMRRAEQAAANAASAAAAAESSAHQTSQPPRRPSFLRMESQADAYILSLTPPSPPPTSTQQTTNTTGSTGLMVLPPPAPSVDADDEFVYADPLPPPLEFANSFDRGIGGISGDSTASSLTSYDSEVANLTQSAPSPSQTSPNPPPPASPSTLQPTSVAGPPPPPSVSPPPPPGSYHRPFSMSHPHHLYNSSHAPGRSSPTPPPHTVAPPPAYRGPPMPSSTAATSAPFRGTASYATTASCAATTTAAATTTSTSTQLYQERTHTTHTTSAAITGSRRTGEHHRTPPTTKKGESQETVVDSGIEELDSRSSSDHHLDSILALSGAGVRGERLDRGERGGGGGGRMGGGGGAGRGNRKGEGIF</sequence>
<gene>
    <name evidence="1" type="ORF">L3Q82_013932</name>
</gene>
<dbReference type="Proteomes" id="UP000831701">
    <property type="component" value="Chromosome 17"/>
</dbReference>